<evidence type="ECO:0000313" key="1">
    <source>
        <dbReference type="EMBL" id="KFB44029.1"/>
    </source>
</evidence>
<dbReference type="EnsemblMetazoa" id="ASIC011858-RA">
    <property type="protein sequence ID" value="ASIC011858-PA"/>
    <property type="gene ID" value="ASIC011858"/>
</dbReference>
<dbReference type="EMBL" id="KE525267">
    <property type="protein sequence ID" value="KFB44029.1"/>
    <property type="molecule type" value="Genomic_DNA"/>
</dbReference>
<evidence type="ECO:0000313" key="2">
    <source>
        <dbReference type="EnsemblMetazoa" id="ASIC011858-PA"/>
    </source>
</evidence>
<keyword evidence="3" id="KW-1185">Reference proteome</keyword>
<dbReference type="Proteomes" id="UP000030765">
    <property type="component" value="Unassembled WGS sequence"/>
</dbReference>
<proteinExistence type="predicted"/>
<reference evidence="1 3" key="1">
    <citation type="journal article" date="2014" name="BMC Genomics">
        <title>Genome sequence of Anopheles sinensis provides insight into genetics basis of mosquito competence for malaria parasites.</title>
        <authorList>
            <person name="Zhou D."/>
            <person name="Zhang D."/>
            <person name="Ding G."/>
            <person name="Shi L."/>
            <person name="Hou Q."/>
            <person name="Ye Y."/>
            <person name="Xu Y."/>
            <person name="Zhou H."/>
            <person name="Xiong C."/>
            <person name="Li S."/>
            <person name="Yu J."/>
            <person name="Hong S."/>
            <person name="Yu X."/>
            <person name="Zou P."/>
            <person name="Chen C."/>
            <person name="Chang X."/>
            <person name="Wang W."/>
            <person name="Lv Y."/>
            <person name="Sun Y."/>
            <person name="Ma L."/>
            <person name="Shen B."/>
            <person name="Zhu C."/>
        </authorList>
    </citation>
    <scope>NUCLEOTIDE SEQUENCE [LARGE SCALE GENOMIC DNA]</scope>
</reference>
<dbReference type="AlphaFoldDB" id="A0A084W1D5"/>
<sequence>MAVRKPVADSKMIVFDFRTEISQLVDFEHVWNVRPFGCPTKTISSVLSLHVHSRRATVGVGRLWQPFGLSMWHSVSQPFARFDNDTDSAYG</sequence>
<dbReference type="VEuPathDB" id="VectorBase:ASIC011858"/>
<name>A0A084W1D5_ANOSI</name>
<evidence type="ECO:0000313" key="3">
    <source>
        <dbReference type="Proteomes" id="UP000030765"/>
    </source>
</evidence>
<reference evidence="2" key="2">
    <citation type="submission" date="2020-05" db="UniProtKB">
        <authorList>
            <consortium name="EnsemblMetazoa"/>
        </authorList>
    </citation>
    <scope>IDENTIFICATION</scope>
</reference>
<dbReference type="EMBL" id="ATLV01019277">
    <property type="status" value="NOT_ANNOTATED_CDS"/>
    <property type="molecule type" value="Genomic_DNA"/>
</dbReference>
<organism evidence="1">
    <name type="scientific">Anopheles sinensis</name>
    <name type="common">Mosquito</name>
    <dbReference type="NCBI Taxonomy" id="74873"/>
    <lineage>
        <taxon>Eukaryota</taxon>
        <taxon>Metazoa</taxon>
        <taxon>Ecdysozoa</taxon>
        <taxon>Arthropoda</taxon>
        <taxon>Hexapoda</taxon>
        <taxon>Insecta</taxon>
        <taxon>Pterygota</taxon>
        <taxon>Neoptera</taxon>
        <taxon>Endopterygota</taxon>
        <taxon>Diptera</taxon>
        <taxon>Nematocera</taxon>
        <taxon>Culicoidea</taxon>
        <taxon>Culicidae</taxon>
        <taxon>Anophelinae</taxon>
        <taxon>Anopheles</taxon>
    </lineage>
</organism>
<gene>
    <name evidence="1" type="ORF">ZHAS_00011858</name>
</gene>
<accession>A0A084W1D5</accession>
<protein>
    <submittedName>
        <fullName evidence="1 2">Beta-lactamase</fullName>
    </submittedName>
</protein>